<sequence length="651" mass="70230">MSRSLPFEASGTTLHHRTAAGPRYALLALSVAVSFPLASSSPSVSTPQPSKSPLTIHPISLSPSNSPSNTTSPTHTPTVGPSSSPKTASPQDPTPSPATLTPTINPSRSPTSTQPTSLNPSSSTPTTSNPLTSSPLTFTPSFSPTLAPKTLHPSTLAPSRSPVTKAPWTRSPSRGPSQSPVTRAPVTRSPTRYPTTKRPTKYPTTHHPTHPGDTMEPTTYRPSHGPTTLSPTTISPTANPTTIFPTTSPTTLSPTTISPSWKTIPPEKPSIFPFRAHLDDCPDDALVLAWDLTTLQVLASGEGIAPSNWIWGDGSTDITCYRLKKHLECVEFPDLCPRYEPGGFKDPDIFDANGDITVKNNYAFGSSGITIYRGIEGRVLVNCKSWQGEKWYLKADLVAKPGNLIWQDGESGTNSHYLTKFWQARYPAGCPPQMDDFAAALDQEIPLLTMGVSMDSCFEISGDALCFLGPVTAKDRAKLAAVCMEHPEHLFCDIIPKWFNKTYGPGPITATDVCRGQDLTVHADAGGRAVELRGSDKEYLYYYDPKKKIPFGLGGIIEYLGKLTVHEGKQDGPTPAPVKHGTPTPQPTMAPTFDIWPRCMPVRADLSTCPEDAPVALLNNSSVASRSGCLYIDRTPTVITSTSNRIWEHVW</sequence>
<gene>
    <name evidence="2" type="ORF">LAMO00422_LOCUS190</name>
</gene>
<feature type="compositionally biased region" description="Low complexity" evidence="1">
    <location>
        <begin position="226"/>
        <end position="260"/>
    </location>
</feature>
<evidence type="ECO:0000256" key="1">
    <source>
        <dbReference type="SAM" id="MobiDB-lite"/>
    </source>
</evidence>
<protein>
    <submittedName>
        <fullName evidence="2">Uncharacterized protein</fullName>
    </submittedName>
</protein>
<dbReference type="EMBL" id="HBEM01000270">
    <property type="protein sequence ID" value="CAD8428496.1"/>
    <property type="molecule type" value="Transcribed_RNA"/>
</dbReference>
<feature type="compositionally biased region" description="Low complexity" evidence="1">
    <location>
        <begin position="190"/>
        <end position="206"/>
    </location>
</feature>
<proteinExistence type="predicted"/>
<feature type="region of interest" description="Disordered" evidence="1">
    <location>
        <begin position="37"/>
        <end position="264"/>
    </location>
</feature>
<feature type="compositionally biased region" description="Low complexity" evidence="1">
    <location>
        <begin position="37"/>
        <end position="85"/>
    </location>
</feature>
<feature type="compositionally biased region" description="Low complexity" evidence="1">
    <location>
        <begin position="106"/>
        <end position="146"/>
    </location>
</feature>
<feature type="compositionally biased region" description="Polar residues" evidence="1">
    <location>
        <begin position="86"/>
        <end position="105"/>
    </location>
</feature>
<feature type="compositionally biased region" description="Polar residues" evidence="1">
    <location>
        <begin position="152"/>
        <end position="162"/>
    </location>
</feature>
<organism evidence="2">
    <name type="scientific">Amorphochlora amoebiformis</name>
    <dbReference type="NCBI Taxonomy" id="1561963"/>
    <lineage>
        <taxon>Eukaryota</taxon>
        <taxon>Sar</taxon>
        <taxon>Rhizaria</taxon>
        <taxon>Cercozoa</taxon>
        <taxon>Chlorarachniophyceae</taxon>
        <taxon>Amorphochlora</taxon>
    </lineage>
</organism>
<accession>A0A7S0GPE0</accession>
<name>A0A7S0GPE0_9EUKA</name>
<dbReference type="AlphaFoldDB" id="A0A7S0GPE0"/>
<reference evidence="2" key="1">
    <citation type="submission" date="2021-01" db="EMBL/GenBank/DDBJ databases">
        <authorList>
            <person name="Corre E."/>
            <person name="Pelletier E."/>
            <person name="Niang G."/>
            <person name="Scheremetjew M."/>
            <person name="Finn R."/>
            <person name="Kale V."/>
            <person name="Holt S."/>
            <person name="Cochrane G."/>
            <person name="Meng A."/>
            <person name="Brown T."/>
            <person name="Cohen L."/>
        </authorList>
    </citation>
    <scope>NUCLEOTIDE SEQUENCE</scope>
    <source>
        <strain evidence="2">CCMP2058</strain>
    </source>
</reference>
<evidence type="ECO:0000313" key="2">
    <source>
        <dbReference type="EMBL" id="CAD8428496.1"/>
    </source>
</evidence>
<feature type="compositionally biased region" description="Polar residues" evidence="1">
    <location>
        <begin position="170"/>
        <end position="181"/>
    </location>
</feature>